<dbReference type="EMBL" id="CAJVQB010095836">
    <property type="protein sequence ID" value="CAG8849353.1"/>
    <property type="molecule type" value="Genomic_DNA"/>
</dbReference>
<organism evidence="1 2">
    <name type="scientific">Gigaspora margarita</name>
    <dbReference type="NCBI Taxonomy" id="4874"/>
    <lineage>
        <taxon>Eukaryota</taxon>
        <taxon>Fungi</taxon>
        <taxon>Fungi incertae sedis</taxon>
        <taxon>Mucoromycota</taxon>
        <taxon>Glomeromycotina</taxon>
        <taxon>Glomeromycetes</taxon>
        <taxon>Diversisporales</taxon>
        <taxon>Gigasporaceae</taxon>
        <taxon>Gigaspora</taxon>
    </lineage>
</organism>
<accession>A0ABN7X6K0</accession>
<keyword evidence="2" id="KW-1185">Reference proteome</keyword>
<evidence type="ECO:0000313" key="1">
    <source>
        <dbReference type="EMBL" id="CAG8849353.1"/>
    </source>
</evidence>
<dbReference type="Proteomes" id="UP000789901">
    <property type="component" value="Unassembled WGS sequence"/>
</dbReference>
<gene>
    <name evidence="1" type="ORF">GMARGA_LOCUS39667</name>
</gene>
<feature type="non-terminal residue" evidence="1">
    <location>
        <position position="1"/>
    </location>
</feature>
<comment type="caution">
    <text evidence="1">The sequence shown here is derived from an EMBL/GenBank/DDBJ whole genome shotgun (WGS) entry which is preliminary data.</text>
</comment>
<name>A0ABN7X6K0_GIGMA</name>
<reference evidence="1 2" key="1">
    <citation type="submission" date="2021-06" db="EMBL/GenBank/DDBJ databases">
        <authorList>
            <person name="Kallberg Y."/>
            <person name="Tangrot J."/>
            <person name="Rosling A."/>
        </authorList>
    </citation>
    <scope>NUCLEOTIDE SEQUENCE [LARGE SCALE GENOMIC DNA]</scope>
    <source>
        <strain evidence="1 2">120-4 pot B 10/14</strain>
    </source>
</reference>
<proteinExistence type="predicted"/>
<feature type="non-terminal residue" evidence="1">
    <location>
        <position position="86"/>
    </location>
</feature>
<evidence type="ECO:0000313" key="2">
    <source>
        <dbReference type="Proteomes" id="UP000789901"/>
    </source>
</evidence>
<protein>
    <submittedName>
        <fullName evidence="1">18421_t:CDS:1</fullName>
    </submittedName>
</protein>
<sequence>KDLIYGKPVFAKYVDKQINPFLNISFSINKNELKNKKYEKNSENNDENNNNLSAKEATLLLSASNRFLLSLIKGKDSHYLNAIYTL</sequence>